<sequence>MSDDTPIEPLPEDNPKKAKITDEERLELAAKLDRELDEFIDSLEKKRYTDGWPEDRWQEEMDKHPFFMKKAPEPGEELHPLYEGIQQLKYDPDENTAEDLAQNYKEDGNFYMKHKKFRMAILGYTEGLKAKCDNDDLNAQLYNNRSAANYFLKNYRSALNDAIKAIELKPDYTKAKLRAAYCCLELDKFPECLQYCEQLLQVDPLNRQVTNIISEASNKKVMKLRNARKFESIQKKKEEELNLLLSEFEKRNITFCEKDKISALEEKDIFPLLPPLEDHMVSFDKETETLYWPAAFCYPEYEVMDFEQKLSENATLYDCLTALLEDFRFGNPDVYKPENVNVYHENKKLSETFLLDINKTIKEILSEKEFAVQQGTLMFYILVKDSREEEFFLKQHKKLMAKYSPLF</sequence>
<accession>A0A336MXN0</accession>
<evidence type="ECO:0000259" key="4">
    <source>
        <dbReference type="Pfam" id="PF18972"/>
    </source>
</evidence>
<dbReference type="SUPFAM" id="SSF48452">
    <property type="entry name" value="TPR-like"/>
    <property type="match status" value="1"/>
</dbReference>
<dbReference type="GO" id="GO:0005634">
    <property type="term" value="C:nucleus"/>
    <property type="evidence" value="ECO:0007669"/>
    <property type="project" value="TreeGrafter"/>
</dbReference>
<proteinExistence type="inferred from homology"/>
<keyword evidence="2" id="KW-0802">TPR repeat</keyword>
<dbReference type="GO" id="GO:0030544">
    <property type="term" value="F:Hsp70 protein binding"/>
    <property type="evidence" value="ECO:0007669"/>
    <property type="project" value="TreeGrafter"/>
</dbReference>
<dbReference type="InterPro" id="IPR044059">
    <property type="entry name" value="Csn1/TTC4_wheel"/>
</dbReference>
<evidence type="ECO:0000256" key="3">
    <source>
        <dbReference type="ARBA" id="ARBA00023602"/>
    </source>
</evidence>
<reference evidence="5" key="1">
    <citation type="submission" date="2018-07" db="EMBL/GenBank/DDBJ databases">
        <authorList>
            <person name="Quirk P.G."/>
            <person name="Krulwich T.A."/>
        </authorList>
    </citation>
    <scope>NUCLEOTIDE SEQUENCE</scope>
</reference>
<dbReference type="AlphaFoldDB" id="A0A336MXN0"/>
<keyword evidence="1" id="KW-0677">Repeat</keyword>
<dbReference type="Gene3D" id="1.25.40.10">
    <property type="entry name" value="Tetratricopeptide repeat domain"/>
    <property type="match status" value="1"/>
</dbReference>
<dbReference type="GO" id="GO:0006457">
    <property type="term" value="P:protein folding"/>
    <property type="evidence" value="ECO:0007669"/>
    <property type="project" value="TreeGrafter"/>
</dbReference>
<feature type="domain" description="Cns1/TTC4 wheel" evidence="4">
    <location>
        <begin position="284"/>
        <end position="389"/>
    </location>
</feature>
<organism evidence="5">
    <name type="scientific">Culicoides sonorensis</name>
    <name type="common">Biting midge</name>
    <dbReference type="NCBI Taxonomy" id="179676"/>
    <lineage>
        <taxon>Eukaryota</taxon>
        <taxon>Metazoa</taxon>
        <taxon>Ecdysozoa</taxon>
        <taxon>Arthropoda</taxon>
        <taxon>Hexapoda</taxon>
        <taxon>Insecta</taxon>
        <taxon>Pterygota</taxon>
        <taxon>Neoptera</taxon>
        <taxon>Endopterygota</taxon>
        <taxon>Diptera</taxon>
        <taxon>Nematocera</taxon>
        <taxon>Chironomoidea</taxon>
        <taxon>Ceratopogonidae</taxon>
        <taxon>Ceratopogoninae</taxon>
        <taxon>Culicoides</taxon>
        <taxon>Monoculicoides</taxon>
    </lineage>
</organism>
<dbReference type="InterPro" id="IPR019734">
    <property type="entry name" value="TPR_rpt"/>
</dbReference>
<dbReference type="PANTHER" id="PTHR46035:SF1">
    <property type="entry name" value="TETRATRICOPEPTIDE REPEAT PROTEIN 4"/>
    <property type="match status" value="1"/>
</dbReference>
<evidence type="ECO:0000313" key="5">
    <source>
        <dbReference type="EMBL" id="SSX35026.1"/>
    </source>
</evidence>
<evidence type="ECO:0000256" key="1">
    <source>
        <dbReference type="ARBA" id="ARBA00022737"/>
    </source>
</evidence>
<gene>
    <name evidence="5" type="primary">CSON008968</name>
</gene>
<comment type="similarity">
    <text evidence="3">Belongs to the TTC4 family.</text>
</comment>
<dbReference type="SMART" id="SM00028">
    <property type="entry name" value="TPR"/>
    <property type="match status" value="3"/>
</dbReference>
<dbReference type="VEuPathDB" id="VectorBase:CSON008968"/>
<evidence type="ECO:0000256" key="2">
    <source>
        <dbReference type="ARBA" id="ARBA00022803"/>
    </source>
</evidence>
<dbReference type="InterPro" id="IPR011990">
    <property type="entry name" value="TPR-like_helical_dom_sf"/>
</dbReference>
<dbReference type="GO" id="GO:0005829">
    <property type="term" value="C:cytosol"/>
    <property type="evidence" value="ECO:0007669"/>
    <property type="project" value="TreeGrafter"/>
</dbReference>
<name>A0A336MXN0_CULSO</name>
<dbReference type="OMA" id="WRAAQCA"/>
<dbReference type="PANTHER" id="PTHR46035">
    <property type="entry name" value="TETRATRICOPEPTIDE REPEAT PROTEIN 4"/>
    <property type="match status" value="1"/>
</dbReference>
<protein>
    <submittedName>
        <fullName evidence="5">CSON008968 protein</fullName>
    </submittedName>
</protein>
<dbReference type="Pfam" id="PF18972">
    <property type="entry name" value="Wheel"/>
    <property type="match status" value="1"/>
</dbReference>
<dbReference type="GO" id="GO:0051879">
    <property type="term" value="F:Hsp90 protein binding"/>
    <property type="evidence" value="ECO:0007669"/>
    <property type="project" value="InterPro"/>
</dbReference>
<dbReference type="EMBL" id="UFQT01003468">
    <property type="protein sequence ID" value="SSX35026.1"/>
    <property type="molecule type" value="Genomic_DNA"/>
</dbReference>